<comment type="caution">
    <text evidence="2">The sequence shown here is derived from an EMBL/GenBank/DDBJ whole genome shotgun (WGS) entry which is preliminary data.</text>
</comment>
<dbReference type="RefSeq" id="WP_121129692.1">
    <property type="nucleotide sequence ID" value="NZ_JBHUFK010000033.1"/>
</dbReference>
<sequence>MSNKNGEKINGNANNIEVWEDIVSVKDLLFSIIICLVSTMLAYSIAPDDSSSGMLYGIIGAVVGFVICSIIFKPKRKLTIIDEEK</sequence>
<accession>A0A494Z313</accession>
<evidence type="ECO:0008006" key="4">
    <source>
        <dbReference type="Google" id="ProtNLM"/>
    </source>
</evidence>
<keyword evidence="1" id="KW-0472">Membrane</keyword>
<organism evidence="2 3">
    <name type="scientific">Oceanobacillus bengalensis</name>
    <dbReference type="NCBI Taxonomy" id="1435466"/>
    <lineage>
        <taxon>Bacteria</taxon>
        <taxon>Bacillati</taxon>
        <taxon>Bacillota</taxon>
        <taxon>Bacilli</taxon>
        <taxon>Bacillales</taxon>
        <taxon>Bacillaceae</taxon>
        <taxon>Oceanobacillus</taxon>
    </lineage>
</organism>
<gene>
    <name evidence="2" type="ORF">D8M05_06100</name>
</gene>
<name>A0A494Z313_9BACI</name>
<keyword evidence="3" id="KW-1185">Reference proteome</keyword>
<evidence type="ECO:0000313" key="2">
    <source>
        <dbReference type="EMBL" id="RKQ16822.1"/>
    </source>
</evidence>
<dbReference type="AlphaFoldDB" id="A0A494Z313"/>
<feature type="transmembrane region" description="Helical" evidence="1">
    <location>
        <begin position="28"/>
        <end position="46"/>
    </location>
</feature>
<dbReference type="Proteomes" id="UP000281813">
    <property type="component" value="Unassembled WGS sequence"/>
</dbReference>
<protein>
    <recommendedName>
        <fullName evidence="4">Heme ABC transporter</fullName>
    </recommendedName>
</protein>
<keyword evidence="1" id="KW-0812">Transmembrane</keyword>
<keyword evidence="1" id="KW-1133">Transmembrane helix</keyword>
<feature type="transmembrane region" description="Helical" evidence="1">
    <location>
        <begin position="52"/>
        <end position="72"/>
    </location>
</feature>
<dbReference type="EMBL" id="RBZO01000007">
    <property type="protein sequence ID" value="RKQ16822.1"/>
    <property type="molecule type" value="Genomic_DNA"/>
</dbReference>
<dbReference type="OrthoDB" id="1924966at2"/>
<reference evidence="2 3" key="1">
    <citation type="journal article" date="2015" name="Antonie Van Leeuwenhoek">
        <title>Oceanobacillus bengalensis sp. nov., a bacterium isolated from seawater of the Bay of Bengal.</title>
        <authorList>
            <person name="Yongchang O."/>
            <person name="Xiang W."/>
            <person name="Wang G."/>
        </authorList>
    </citation>
    <scope>NUCLEOTIDE SEQUENCE [LARGE SCALE GENOMIC DNA]</scope>
    <source>
        <strain evidence="2 3">MCCC 1K00260</strain>
    </source>
</reference>
<evidence type="ECO:0000313" key="3">
    <source>
        <dbReference type="Proteomes" id="UP000281813"/>
    </source>
</evidence>
<evidence type="ECO:0000256" key="1">
    <source>
        <dbReference type="SAM" id="Phobius"/>
    </source>
</evidence>
<proteinExistence type="predicted"/>